<keyword evidence="2" id="KW-0496">Mitochondrion</keyword>
<evidence type="ECO:0000313" key="2">
    <source>
        <dbReference type="EMBL" id="KUM49854.1"/>
    </source>
</evidence>
<gene>
    <name evidence="2" type="ORF">ABT39_MTgene3081</name>
</gene>
<accession>A0A101M2T1</accession>
<dbReference type="AlphaFoldDB" id="A0A101M2T1"/>
<comment type="caution">
    <text evidence="2">The sequence shown here is derived from an EMBL/GenBank/DDBJ whole genome shotgun (WGS) entry which is preliminary data.</text>
</comment>
<name>A0A101M2T1_PICGL</name>
<dbReference type="EMBL" id="LKAM01000002">
    <property type="protein sequence ID" value="KUM49854.1"/>
    <property type="molecule type" value="Genomic_DNA"/>
</dbReference>
<feature type="region of interest" description="Disordered" evidence="1">
    <location>
        <begin position="1"/>
        <end position="47"/>
    </location>
</feature>
<organism evidence="2">
    <name type="scientific">Picea glauca</name>
    <name type="common">White spruce</name>
    <name type="synonym">Pinus glauca</name>
    <dbReference type="NCBI Taxonomy" id="3330"/>
    <lineage>
        <taxon>Eukaryota</taxon>
        <taxon>Viridiplantae</taxon>
        <taxon>Streptophyta</taxon>
        <taxon>Embryophyta</taxon>
        <taxon>Tracheophyta</taxon>
        <taxon>Spermatophyta</taxon>
        <taxon>Pinopsida</taxon>
        <taxon>Pinidae</taxon>
        <taxon>Conifers I</taxon>
        <taxon>Pinales</taxon>
        <taxon>Pinaceae</taxon>
        <taxon>Picea</taxon>
    </lineage>
</organism>
<protein>
    <submittedName>
        <fullName evidence="2">Uncharacterized protein</fullName>
    </submittedName>
</protein>
<feature type="compositionally biased region" description="Basic and acidic residues" evidence="1">
    <location>
        <begin position="20"/>
        <end position="47"/>
    </location>
</feature>
<reference evidence="2" key="1">
    <citation type="journal article" date="2015" name="Genome Biol. Evol.">
        <title>Organellar Genomes of White Spruce (Picea glauca): Assembly and Annotation.</title>
        <authorList>
            <person name="Jackman S.D."/>
            <person name="Warren R.L."/>
            <person name="Gibb E.A."/>
            <person name="Vandervalk B.P."/>
            <person name="Mohamadi H."/>
            <person name="Chu J."/>
            <person name="Raymond A."/>
            <person name="Pleasance S."/>
            <person name="Coope R."/>
            <person name="Wildung M.R."/>
            <person name="Ritland C.E."/>
            <person name="Bousquet J."/>
            <person name="Jones S.J."/>
            <person name="Bohlmann J."/>
            <person name="Birol I."/>
        </authorList>
    </citation>
    <scope>NUCLEOTIDE SEQUENCE [LARGE SCALE GENOMIC DNA]</scope>
    <source>
        <tissue evidence="2">Flushing bud</tissue>
    </source>
</reference>
<evidence type="ECO:0000256" key="1">
    <source>
        <dbReference type="SAM" id="MobiDB-lite"/>
    </source>
</evidence>
<geneLocation type="mitochondrion" evidence="2"/>
<proteinExistence type="predicted"/>
<sequence length="47" mass="5382">MLMLLAGKERTGDMSLQPTTRERSMPDDRENKTMLPLDGRETDCVNK</sequence>